<dbReference type="SUPFAM" id="SSF51735">
    <property type="entry name" value="NAD(P)-binding Rossmann-fold domains"/>
    <property type="match status" value="1"/>
</dbReference>
<dbReference type="EMBL" id="CP059491">
    <property type="protein sequence ID" value="QMS99835.1"/>
    <property type="molecule type" value="Genomic_DNA"/>
</dbReference>
<dbReference type="GO" id="GO:0016491">
    <property type="term" value="F:oxidoreductase activity"/>
    <property type="evidence" value="ECO:0007669"/>
    <property type="project" value="UniProtKB-KW"/>
</dbReference>
<evidence type="ECO:0000313" key="5">
    <source>
        <dbReference type="EMBL" id="QMS99835.1"/>
    </source>
</evidence>
<dbReference type="KEGG" id="gji:H1R19_12660"/>
<proteinExistence type="inferred from homology"/>
<comment type="similarity">
    <text evidence="1">Belongs to the short-chain dehydrogenases/reductases (SDR) family.</text>
</comment>
<dbReference type="PRINTS" id="PR00080">
    <property type="entry name" value="SDRFAMILY"/>
</dbReference>
<feature type="compositionally biased region" description="Low complexity" evidence="3">
    <location>
        <begin position="1"/>
        <end position="38"/>
    </location>
</feature>
<dbReference type="InterPro" id="IPR020904">
    <property type="entry name" value="Sc_DH/Rdtase_CS"/>
</dbReference>
<dbReference type="InterPro" id="IPR036291">
    <property type="entry name" value="NAD(P)-bd_dom_sf"/>
</dbReference>
<accession>A0A7D7LVF0</accession>
<evidence type="ECO:0000313" key="6">
    <source>
        <dbReference type="Proteomes" id="UP000515663"/>
    </source>
</evidence>
<evidence type="ECO:0000259" key="4">
    <source>
        <dbReference type="SMART" id="SM00822"/>
    </source>
</evidence>
<dbReference type="CDD" id="cd05233">
    <property type="entry name" value="SDR_c"/>
    <property type="match status" value="1"/>
</dbReference>
<keyword evidence="2" id="KW-0560">Oxidoreductase</keyword>
<dbReference type="PRINTS" id="PR00081">
    <property type="entry name" value="GDHRDH"/>
</dbReference>
<dbReference type="PANTHER" id="PTHR43639:SF1">
    <property type="entry name" value="SHORT-CHAIN DEHYDROGENASE_REDUCTASE FAMILY PROTEIN"/>
    <property type="match status" value="1"/>
</dbReference>
<sequence length="300" mass="30461">MTIYPPVSNSPASNSPASNSPASNSPASNSPASNSAASRPDKHSTSSISPNALHGRTAIVTGAGQGIGRGISLALSSAGARVAVVGRTSATINAVADEINSRGGDSVAFVCDVTDGGAVDALVSATLDEFGSIDVLVNNAQTPAPGTLLEIDESTYRDALESGPTATWRLMRACHPHLKNGGTIVNLGSAAGIRWNPSGTGAYAAAKEAVRVLTRTAACEWAADGIRVNAILPLAMSQTMEQWAQFDPAAAAEYLQTVPLGRLGDPEADIGPAAVFLCSDAARYITGHTLAVDGGQALVR</sequence>
<feature type="region of interest" description="Disordered" evidence="3">
    <location>
        <begin position="1"/>
        <end position="53"/>
    </location>
</feature>
<dbReference type="InterPro" id="IPR002347">
    <property type="entry name" value="SDR_fam"/>
</dbReference>
<dbReference type="InterPro" id="IPR057326">
    <property type="entry name" value="KR_dom"/>
</dbReference>
<dbReference type="Pfam" id="PF13561">
    <property type="entry name" value="adh_short_C2"/>
    <property type="match status" value="1"/>
</dbReference>
<dbReference type="Proteomes" id="UP000515663">
    <property type="component" value="Chromosome"/>
</dbReference>
<evidence type="ECO:0000256" key="3">
    <source>
        <dbReference type="SAM" id="MobiDB-lite"/>
    </source>
</evidence>
<gene>
    <name evidence="5" type="ORF">H1R19_12660</name>
</gene>
<dbReference type="Gene3D" id="3.40.50.720">
    <property type="entry name" value="NAD(P)-binding Rossmann-like Domain"/>
    <property type="match status" value="1"/>
</dbReference>
<dbReference type="FunFam" id="3.40.50.720:FF:000084">
    <property type="entry name" value="Short-chain dehydrogenase reductase"/>
    <property type="match status" value="1"/>
</dbReference>
<reference evidence="6" key="1">
    <citation type="submission" date="2020-07" db="EMBL/GenBank/DDBJ databases">
        <title>novel species isolated from the respiratory tract of Marmot.</title>
        <authorList>
            <person name="Zhang G."/>
        </authorList>
    </citation>
    <scope>NUCLEOTIDE SEQUENCE [LARGE SCALE GENOMIC DNA]</scope>
    <source>
        <strain evidence="6">686</strain>
    </source>
</reference>
<dbReference type="SMART" id="SM00822">
    <property type="entry name" value="PKS_KR"/>
    <property type="match status" value="1"/>
</dbReference>
<organism evidence="5 6">
    <name type="scientific">Gordonia jinghuaiqii</name>
    <dbReference type="NCBI Taxonomy" id="2758710"/>
    <lineage>
        <taxon>Bacteria</taxon>
        <taxon>Bacillati</taxon>
        <taxon>Actinomycetota</taxon>
        <taxon>Actinomycetes</taxon>
        <taxon>Mycobacteriales</taxon>
        <taxon>Gordoniaceae</taxon>
        <taxon>Gordonia</taxon>
    </lineage>
</organism>
<dbReference type="AlphaFoldDB" id="A0A7D7LVF0"/>
<name>A0A7D7LVF0_9ACTN</name>
<dbReference type="PANTHER" id="PTHR43639">
    <property type="entry name" value="OXIDOREDUCTASE, SHORT-CHAIN DEHYDROGENASE/REDUCTASE FAMILY (AFU_ORTHOLOGUE AFUA_5G02870)"/>
    <property type="match status" value="1"/>
</dbReference>
<protein>
    <submittedName>
        <fullName evidence="5">SDR family oxidoreductase</fullName>
    </submittedName>
</protein>
<dbReference type="PROSITE" id="PS00061">
    <property type="entry name" value="ADH_SHORT"/>
    <property type="match status" value="1"/>
</dbReference>
<evidence type="ECO:0000256" key="1">
    <source>
        <dbReference type="ARBA" id="ARBA00006484"/>
    </source>
</evidence>
<feature type="domain" description="Ketoreductase" evidence="4">
    <location>
        <begin position="56"/>
        <end position="249"/>
    </location>
</feature>
<evidence type="ECO:0000256" key="2">
    <source>
        <dbReference type="ARBA" id="ARBA00023002"/>
    </source>
</evidence>
<keyword evidence="6" id="KW-1185">Reference proteome</keyword>